<dbReference type="EMBL" id="BDGG01000001">
    <property type="protein sequence ID" value="GAU87268.1"/>
    <property type="molecule type" value="Genomic_DNA"/>
</dbReference>
<protein>
    <submittedName>
        <fullName evidence="1">Uncharacterized protein</fullName>
    </submittedName>
</protein>
<dbReference type="OrthoDB" id="5853397at2759"/>
<evidence type="ECO:0000313" key="1">
    <source>
        <dbReference type="EMBL" id="GAU87268.1"/>
    </source>
</evidence>
<proteinExistence type="predicted"/>
<dbReference type="AlphaFoldDB" id="A0A1D1UM99"/>
<name>A0A1D1UM99_RAMVA</name>
<dbReference type="Proteomes" id="UP000186922">
    <property type="component" value="Unassembled WGS sequence"/>
</dbReference>
<organism evidence="1 2">
    <name type="scientific">Ramazzottius varieornatus</name>
    <name type="common">Water bear</name>
    <name type="synonym">Tardigrade</name>
    <dbReference type="NCBI Taxonomy" id="947166"/>
    <lineage>
        <taxon>Eukaryota</taxon>
        <taxon>Metazoa</taxon>
        <taxon>Ecdysozoa</taxon>
        <taxon>Tardigrada</taxon>
        <taxon>Eutardigrada</taxon>
        <taxon>Parachela</taxon>
        <taxon>Hypsibioidea</taxon>
        <taxon>Ramazzottiidae</taxon>
        <taxon>Ramazzottius</taxon>
    </lineage>
</organism>
<gene>
    <name evidence="1" type="primary">RvY_00147</name>
    <name evidence="1" type="synonym">RvY_00147.2</name>
    <name evidence="1" type="ORF">RvY_00147-2</name>
</gene>
<keyword evidence="2" id="KW-1185">Reference proteome</keyword>
<evidence type="ECO:0000313" key="2">
    <source>
        <dbReference type="Proteomes" id="UP000186922"/>
    </source>
</evidence>
<reference evidence="1 2" key="1">
    <citation type="journal article" date="2016" name="Nat. Commun.">
        <title>Extremotolerant tardigrade genome and improved radiotolerance of human cultured cells by tardigrade-unique protein.</title>
        <authorList>
            <person name="Hashimoto T."/>
            <person name="Horikawa D.D."/>
            <person name="Saito Y."/>
            <person name="Kuwahara H."/>
            <person name="Kozuka-Hata H."/>
            <person name="Shin-I T."/>
            <person name="Minakuchi Y."/>
            <person name="Ohishi K."/>
            <person name="Motoyama A."/>
            <person name="Aizu T."/>
            <person name="Enomoto A."/>
            <person name="Kondo K."/>
            <person name="Tanaka S."/>
            <person name="Hara Y."/>
            <person name="Koshikawa S."/>
            <person name="Sagara H."/>
            <person name="Miura T."/>
            <person name="Yokobori S."/>
            <person name="Miyagawa K."/>
            <person name="Suzuki Y."/>
            <person name="Kubo T."/>
            <person name="Oyama M."/>
            <person name="Kohara Y."/>
            <person name="Fujiyama A."/>
            <person name="Arakawa K."/>
            <person name="Katayama T."/>
            <person name="Toyoda A."/>
            <person name="Kunieda T."/>
        </authorList>
    </citation>
    <scope>NUCLEOTIDE SEQUENCE [LARGE SCALE GENOMIC DNA]</scope>
    <source>
        <strain evidence="1 2">YOKOZUNA-1</strain>
    </source>
</reference>
<sequence>MSISAMGVVQGWVFGAARVNGKINIGQIHRQGLNMLAVIKQGQQPDTGIWTATTVRNRRYESYMCYQKIEGRKTGGCQPLYPSRFHPVAYTTLRDMRMLIASSIDAADSTIDELKHYPQKYVDLVTVQADDLKNPTEQYRSSVTPV</sequence>
<accession>A0A1D1UM99</accession>
<comment type="caution">
    <text evidence="1">The sequence shown here is derived from an EMBL/GenBank/DDBJ whole genome shotgun (WGS) entry which is preliminary data.</text>
</comment>